<reference evidence="4" key="1">
    <citation type="submission" date="2017-02" db="UniProtKB">
        <authorList>
            <consortium name="WormBaseParasite"/>
        </authorList>
    </citation>
    <scope>IDENTIFICATION</scope>
</reference>
<name>A0A0N4VLX8_ENTVE</name>
<protein>
    <submittedName>
        <fullName evidence="2 4">Uncharacterized protein</fullName>
    </submittedName>
</protein>
<reference evidence="2 3" key="2">
    <citation type="submission" date="2018-10" db="EMBL/GenBank/DDBJ databases">
        <authorList>
            <consortium name="Pathogen Informatics"/>
        </authorList>
    </citation>
    <scope>NUCLEOTIDE SEQUENCE [LARGE SCALE GENOMIC DNA]</scope>
</reference>
<evidence type="ECO:0000313" key="3">
    <source>
        <dbReference type="Proteomes" id="UP000274131"/>
    </source>
</evidence>
<dbReference type="AlphaFoldDB" id="A0A0N4VLX8"/>
<evidence type="ECO:0000313" key="4">
    <source>
        <dbReference type="WBParaSite" id="EVEC_0001192101-mRNA-1"/>
    </source>
</evidence>
<dbReference type="WBParaSite" id="EVEC_0001192101-mRNA-1">
    <property type="protein sequence ID" value="EVEC_0001192101-mRNA-1"/>
    <property type="gene ID" value="EVEC_0001192101"/>
</dbReference>
<feature type="compositionally biased region" description="Basic and acidic residues" evidence="1">
    <location>
        <begin position="82"/>
        <end position="94"/>
    </location>
</feature>
<organism evidence="4">
    <name type="scientific">Enterobius vermicularis</name>
    <name type="common">Human pinworm</name>
    <dbReference type="NCBI Taxonomy" id="51028"/>
    <lineage>
        <taxon>Eukaryota</taxon>
        <taxon>Metazoa</taxon>
        <taxon>Ecdysozoa</taxon>
        <taxon>Nematoda</taxon>
        <taxon>Chromadorea</taxon>
        <taxon>Rhabditida</taxon>
        <taxon>Spirurina</taxon>
        <taxon>Oxyuridomorpha</taxon>
        <taxon>Oxyuroidea</taxon>
        <taxon>Oxyuridae</taxon>
        <taxon>Enterobius</taxon>
    </lineage>
</organism>
<accession>A0A0N4VLX8</accession>
<proteinExistence type="predicted"/>
<gene>
    <name evidence="2" type="ORF">EVEC_LOCUS11174</name>
</gene>
<keyword evidence="3" id="KW-1185">Reference proteome</keyword>
<dbReference type="Proteomes" id="UP000274131">
    <property type="component" value="Unassembled WGS sequence"/>
</dbReference>
<evidence type="ECO:0000313" key="2">
    <source>
        <dbReference type="EMBL" id="VDD96423.1"/>
    </source>
</evidence>
<evidence type="ECO:0000256" key="1">
    <source>
        <dbReference type="SAM" id="MobiDB-lite"/>
    </source>
</evidence>
<feature type="region of interest" description="Disordered" evidence="1">
    <location>
        <begin position="74"/>
        <end position="94"/>
    </location>
</feature>
<dbReference type="STRING" id="51028.A0A0N4VLX8"/>
<sequence length="94" mass="10925">MSQKAAVSAQRKRHRLPGELEKVLKNERPVTIGVIEGRHLAARLREEPRFVPQTNKPKWSDLDLWVDEPLSWSSQHSSLKLSKQERKKQDVIYG</sequence>
<dbReference type="EMBL" id="UXUI01011668">
    <property type="protein sequence ID" value="VDD96423.1"/>
    <property type="molecule type" value="Genomic_DNA"/>
</dbReference>
<dbReference type="OrthoDB" id="28045at2759"/>